<reference evidence="1 2" key="1">
    <citation type="journal article" date="2014" name="Genome Biol.">
        <title>Transcriptome and methylome profiling reveals relics of genome dominance in the mesopolyploid Brassica oleracea.</title>
        <authorList>
            <person name="Parkin I.A."/>
            <person name="Koh C."/>
            <person name="Tang H."/>
            <person name="Robinson S.J."/>
            <person name="Kagale S."/>
            <person name="Clarke W.E."/>
            <person name="Town C.D."/>
            <person name="Nixon J."/>
            <person name="Krishnakumar V."/>
            <person name="Bidwell S.L."/>
            <person name="Denoeud F."/>
            <person name="Belcram H."/>
            <person name="Links M.G."/>
            <person name="Just J."/>
            <person name="Clarke C."/>
            <person name="Bender T."/>
            <person name="Huebert T."/>
            <person name="Mason A.S."/>
            <person name="Pires J.C."/>
            <person name="Barker G."/>
            <person name="Moore J."/>
            <person name="Walley P.G."/>
            <person name="Manoli S."/>
            <person name="Batley J."/>
            <person name="Edwards D."/>
            <person name="Nelson M.N."/>
            <person name="Wang X."/>
            <person name="Paterson A.H."/>
            <person name="King G."/>
            <person name="Bancroft I."/>
            <person name="Chalhoub B."/>
            <person name="Sharpe A.G."/>
        </authorList>
    </citation>
    <scope>NUCLEOTIDE SEQUENCE</scope>
    <source>
        <strain evidence="1 2">cv. TO1000</strain>
    </source>
</reference>
<dbReference type="EnsemblPlants" id="Bo8g018040.1">
    <property type="protein sequence ID" value="Bo8g018040.1"/>
    <property type="gene ID" value="Bo8g018040"/>
</dbReference>
<name>A0A0D3DK08_BRAOL</name>
<dbReference type="AlphaFoldDB" id="A0A0D3DK08"/>
<dbReference type="Proteomes" id="UP000032141">
    <property type="component" value="Chromosome C8"/>
</dbReference>
<organism evidence="1 2">
    <name type="scientific">Brassica oleracea var. oleracea</name>
    <dbReference type="NCBI Taxonomy" id="109376"/>
    <lineage>
        <taxon>Eukaryota</taxon>
        <taxon>Viridiplantae</taxon>
        <taxon>Streptophyta</taxon>
        <taxon>Embryophyta</taxon>
        <taxon>Tracheophyta</taxon>
        <taxon>Spermatophyta</taxon>
        <taxon>Magnoliopsida</taxon>
        <taxon>eudicotyledons</taxon>
        <taxon>Gunneridae</taxon>
        <taxon>Pentapetalae</taxon>
        <taxon>rosids</taxon>
        <taxon>malvids</taxon>
        <taxon>Brassicales</taxon>
        <taxon>Brassicaceae</taxon>
        <taxon>Brassiceae</taxon>
        <taxon>Brassica</taxon>
    </lineage>
</organism>
<dbReference type="Gramene" id="Bo8g018040.1">
    <property type="protein sequence ID" value="Bo8g018040.1"/>
    <property type="gene ID" value="Bo8g018040"/>
</dbReference>
<protein>
    <submittedName>
        <fullName evidence="1">Uncharacterized protein</fullName>
    </submittedName>
</protein>
<dbReference type="HOGENOM" id="CLU_1984683_0_0_1"/>
<accession>A0A0D3DK08</accession>
<proteinExistence type="predicted"/>
<keyword evidence="2" id="KW-1185">Reference proteome</keyword>
<reference evidence="1" key="2">
    <citation type="submission" date="2015-03" db="UniProtKB">
        <authorList>
            <consortium name="EnsemblPlants"/>
        </authorList>
    </citation>
    <scope>IDENTIFICATION</scope>
</reference>
<sequence length="126" mass="14223">MASNDQAFEYAEVQATYVENVMNNVSPRPSTGLQRPLTPPLGSILTPDNPWLMGLPRPLTQPVGSIPYYRWCVNFLEAQNSWLLTLHSPHEFSPFFGLTSTISRISCWYVIHPSTTPAQARLTLEF</sequence>
<evidence type="ECO:0000313" key="1">
    <source>
        <dbReference type="EnsemblPlants" id="Bo8g018040.1"/>
    </source>
</evidence>
<evidence type="ECO:0000313" key="2">
    <source>
        <dbReference type="Proteomes" id="UP000032141"/>
    </source>
</evidence>